<evidence type="ECO:0000256" key="2">
    <source>
        <dbReference type="ARBA" id="ARBA00022737"/>
    </source>
</evidence>
<sequence>MASEIGSIQPNPYIFNIENRKKRKPHLAHEMGAGAKCRKCGDKCSGFQLHFWRKICLNCRCGKDDHEVEEDEEDIGKIVIGKLFERPIRTKEEEESYSYGTDLEMVNDFTGEKEKVKFDWVPPGVGRAVAKRYMEMLPPEKRPVAGSQAAKERRRQLEQQIPLYDMDETERCESLPPAELKNFKKYLENLRTRVAGQGSVKEIASPTSHIHPSIGQPFTSSEEFPPPPQSWIGNRSPTGTGSNEESMHNLNNTLNNNANLPVMDNRNYGANNMIKDFGGLALDKNLKTDTPESTIGPQIGSSFVKSRYTPVQSEFAIPGYAPDQSAQPVRDSTYSGDINAPNSKASKSSVIQLTTPKPFIAKSEQQAIKPGQFSTTLGYRGKTPESPQQHHGSQISEPHDNYNKNTSPQKHGGSLPHFVPKIGGVISSTAEQSPYNAQKEKLYGQRGTNAAADNVTVLFPHESERLAHKKEIPAHSVDDYSTPSQFSCQYCKQAMFAGDVAVICERAGPGKFWHPKCFVCVTCKEILADLIYFYKDGQVFCGRHYTEAADIPRCKACDELIFGETWTRADGHDWHIHHFCCFICDHPLAGSQYIPDDKDFPHCMSCFMSFKAKMCETCEDKISPKQTRTGYNGYYFHARPECFACYQCKTSLMGRRFKMVKNWVFCSQDCVHAAEREIALNPNPKTKEN</sequence>
<evidence type="ECO:0000313" key="9">
    <source>
        <dbReference type="EMBL" id="KAB7498443.1"/>
    </source>
</evidence>
<feature type="domain" description="LIM zinc-binding" evidence="7">
    <location>
        <begin position="552"/>
        <end position="613"/>
    </location>
</feature>
<feature type="domain" description="LIM zinc-binding" evidence="7">
    <location>
        <begin position="486"/>
        <end position="551"/>
    </location>
</feature>
<protein>
    <submittedName>
        <fullName evidence="9">Testin</fullName>
    </submittedName>
</protein>
<dbReference type="PROSITE" id="PS50023">
    <property type="entry name" value="LIM_DOMAIN_2"/>
    <property type="match status" value="2"/>
</dbReference>
<feature type="region of interest" description="Disordered" evidence="6">
    <location>
        <begin position="207"/>
        <end position="244"/>
    </location>
</feature>
<dbReference type="OrthoDB" id="10069167at2759"/>
<evidence type="ECO:0000259" key="7">
    <source>
        <dbReference type="PROSITE" id="PS50023"/>
    </source>
</evidence>
<keyword evidence="10" id="KW-1185">Reference proteome</keyword>
<dbReference type="PROSITE" id="PS51303">
    <property type="entry name" value="PET"/>
    <property type="match status" value="1"/>
</dbReference>
<dbReference type="CDD" id="cd09341">
    <property type="entry name" value="LIM2_Testin_like"/>
    <property type="match status" value="1"/>
</dbReference>
<dbReference type="CDD" id="cd09340">
    <property type="entry name" value="LIM1_Testin_like"/>
    <property type="match status" value="1"/>
</dbReference>
<accession>A0A5N5SW44</accession>
<dbReference type="FunFam" id="2.10.110.10:FF:000005">
    <property type="entry name" value="Testin isoform 1"/>
    <property type="match status" value="1"/>
</dbReference>
<evidence type="ECO:0000256" key="3">
    <source>
        <dbReference type="ARBA" id="ARBA00022833"/>
    </source>
</evidence>
<dbReference type="Gene3D" id="2.10.110.10">
    <property type="entry name" value="Cysteine Rich Protein"/>
    <property type="match status" value="3"/>
</dbReference>
<dbReference type="SUPFAM" id="SSF57716">
    <property type="entry name" value="Glucocorticoid receptor-like (DNA-binding domain)"/>
    <property type="match status" value="2"/>
</dbReference>
<dbReference type="Proteomes" id="UP000326759">
    <property type="component" value="Unassembled WGS sequence"/>
</dbReference>
<feature type="compositionally biased region" description="Polar residues" evidence="6">
    <location>
        <begin position="385"/>
        <end position="396"/>
    </location>
</feature>
<dbReference type="InterPro" id="IPR047120">
    <property type="entry name" value="Pk/Esn/Tes"/>
</dbReference>
<evidence type="ECO:0000313" key="10">
    <source>
        <dbReference type="Proteomes" id="UP000326759"/>
    </source>
</evidence>
<dbReference type="PROSITE" id="PS00478">
    <property type="entry name" value="LIM_DOMAIN_1"/>
    <property type="match status" value="2"/>
</dbReference>
<dbReference type="PANTHER" id="PTHR24211:SF22">
    <property type="entry name" value="TESTIN"/>
    <property type="match status" value="1"/>
</dbReference>
<proteinExistence type="predicted"/>
<dbReference type="EMBL" id="SEYY01019273">
    <property type="protein sequence ID" value="KAB7498443.1"/>
    <property type="molecule type" value="Genomic_DNA"/>
</dbReference>
<evidence type="ECO:0000259" key="8">
    <source>
        <dbReference type="PROSITE" id="PS51303"/>
    </source>
</evidence>
<feature type="compositionally biased region" description="Polar residues" evidence="6">
    <location>
        <begin position="324"/>
        <end position="349"/>
    </location>
</feature>
<dbReference type="SMART" id="SM00132">
    <property type="entry name" value="LIM"/>
    <property type="match status" value="3"/>
</dbReference>
<evidence type="ECO:0000256" key="4">
    <source>
        <dbReference type="ARBA" id="ARBA00023038"/>
    </source>
</evidence>
<keyword evidence="2" id="KW-0677">Repeat</keyword>
<keyword evidence="3 5" id="KW-0862">Zinc</keyword>
<dbReference type="InterPro" id="IPR001781">
    <property type="entry name" value="Znf_LIM"/>
</dbReference>
<name>A0A5N5SW44_9CRUS</name>
<gene>
    <name evidence="9" type="primary">tes</name>
    <name evidence="9" type="ORF">Anas_08789</name>
</gene>
<dbReference type="Pfam" id="PF00412">
    <property type="entry name" value="LIM"/>
    <property type="match status" value="3"/>
</dbReference>
<evidence type="ECO:0000256" key="6">
    <source>
        <dbReference type="SAM" id="MobiDB-lite"/>
    </source>
</evidence>
<dbReference type="PANTHER" id="PTHR24211">
    <property type="entry name" value="LIM DOMAIN-CONTAINING PROTEIN"/>
    <property type="match status" value="1"/>
</dbReference>
<organism evidence="9 10">
    <name type="scientific">Armadillidium nasatum</name>
    <dbReference type="NCBI Taxonomy" id="96803"/>
    <lineage>
        <taxon>Eukaryota</taxon>
        <taxon>Metazoa</taxon>
        <taxon>Ecdysozoa</taxon>
        <taxon>Arthropoda</taxon>
        <taxon>Crustacea</taxon>
        <taxon>Multicrustacea</taxon>
        <taxon>Malacostraca</taxon>
        <taxon>Eumalacostraca</taxon>
        <taxon>Peracarida</taxon>
        <taxon>Isopoda</taxon>
        <taxon>Oniscidea</taxon>
        <taxon>Crinocheta</taxon>
        <taxon>Armadillidiidae</taxon>
        <taxon>Armadillidium</taxon>
    </lineage>
</organism>
<dbReference type="AlphaFoldDB" id="A0A5N5SW44"/>
<keyword evidence="4 5" id="KW-0440">LIM domain</keyword>
<feature type="region of interest" description="Disordered" evidence="6">
    <location>
        <begin position="361"/>
        <end position="416"/>
    </location>
</feature>
<comment type="caution">
    <text evidence="9">The sequence shown here is derived from an EMBL/GenBank/DDBJ whole genome shotgun (WGS) entry which is preliminary data.</text>
</comment>
<dbReference type="GO" id="GO:0008270">
    <property type="term" value="F:zinc ion binding"/>
    <property type="evidence" value="ECO:0007669"/>
    <property type="project" value="InterPro"/>
</dbReference>
<dbReference type="Pfam" id="PF06297">
    <property type="entry name" value="PET"/>
    <property type="match status" value="1"/>
</dbReference>
<reference evidence="9 10" key="1">
    <citation type="journal article" date="2019" name="PLoS Biol.">
        <title>Sex chromosomes control vertical transmission of feminizing Wolbachia symbionts in an isopod.</title>
        <authorList>
            <person name="Becking T."/>
            <person name="Chebbi M.A."/>
            <person name="Giraud I."/>
            <person name="Moumen B."/>
            <person name="Laverre T."/>
            <person name="Caubet Y."/>
            <person name="Peccoud J."/>
            <person name="Gilbert C."/>
            <person name="Cordaux R."/>
        </authorList>
    </citation>
    <scope>NUCLEOTIDE SEQUENCE [LARGE SCALE GENOMIC DNA]</scope>
    <source>
        <strain evidence="9">ANa2</strain>
        <tissue evidence="9">Whole body excluding digestive tract and cuticle</tissue>
    </source>
</reference>
<feature type="region of interest" description="Disordered" evidence="6">
    <location>
        <begin position="318"/>
        <end position="349"/>
    </location>
</feature>
<evidence type="ECO:0000256" key="1">
    <source>
        <dbReference type="ARBA" id="ARBA00022723"/>
    </source>
</evidence>
<evidence type="ECO:0000256" key="5">
    <source>
        <dbReference type="PROSITE-ProRule" id="PRU00125"/>
    </source>
</evidence>
<dbReference type="InterPro" id="IPR010442">
    <property type="entry name" value="PET_domain"/>
</dbReference>
<feature type="compositionally biased region" description="Polar residues" evidence="6">
    <location>
        <begin position="231"/>
        <end position="244"/>
    </location>
</feature>
<keyword evidence="1 5" id="KW-0479">Metal-binding</keyword>
<feature type="domain" description="PET" evidence="8">
    <location>
        <begin position="99"/>
        <end position="208"/>
    </location>
</feature>